<evidence type="ECO:0000313" key="2">
    <source>
        <dbReference type="Proteomes" id="UP001157733"/>
    </source>
</evidence>
<dbReference type="RefSeq" id="WP_282012550.1">
    <property type="nucleotide sequence ID" value="NZ_OX336137.1"/>
</dbReference>
<gene>
    <name evidence="1" type="ORF">NSPWAT_2884</name>
</gene>
<accession>A0ABM9HHJ5</accession>
<evidence type="ECO:0000313" key="1">
    <source>
        <dbReference type="EMBL" id="CAI2719740.1"/>
    </source>
</evidence>
<sequence length="1009" mass="109854">MRTFTPTFEAAKNQSAQRPVHLLQIDWPAVGGHPALMLQLADRLLVIGNDTWLPLVADWGELAPRSAGGLVPEAHTHLTLTVINTPVAFPTGSQRFSDWFRIYPPEAATVTLYQWFDDAGLGAADLVPLVTGRLVDPIEFDLVHCRVRLVDLHAFYGRKQLGRALTLTDYPDAPEKAIGQIRPIVFGRVDRAPGLLVRKTRTTRLTSVATPGAATLDVADTTGFPATGTLVVNDDLIAYTGTTPATFTGCSGVNDYHYADDEVLEWVTDHRYLFSDPAYPIADIRNVQVAGQPADPALYTVDVANGEVVFNQKPRRTQSIDTRFLQAQFDAVAAGNTAVDAIKATDPSGKTRYAQINQFQPLLKLQQTDVMPALGEINKVFLRVEHFVEEKLPNDTVVARFEGLGQVGVLSPPSADDVALTSGSTDITHTHLDTLGFPVNNPDHLHGATSEADHITVQGATTGPGGSRHVTGPADVGPYTVPITFPAPPAGSVLSAEFRVNWRFKTITFTGTNPVATFVDGADVRTVGTFNPSRGDFDYTQTFTVSGGPGGDTWNFKLNNGSMWFEILSVERTLFYPPNPATQGNGLDTVKGGDVTQHGSSPVVAAVTDKTTQTVINFFDITGLVNRDWSWFTNRVVEIEYTGTQDGRTAFIIHAAFEIEFARRRLVTTDAVSAEVDGVKDDALGTLTGTPSALIERPDHLFRWSLLNAAGLGDADLDGAAFNDAGSALAAALPGGYSLAGVLTAKTALADVWRRWMKESRCALMWNADGQARLTFRPFNDYDTALGLEVKTLAEADVVRDAETGLLRMRFYRTPFDDVVNLIELRYDRNWVEGGRRGWTAASDTSDIGLYGQQEHPALFEFDWTRSTDQAEDLARFYLAESSRPQTLVEMEVFPNHLELEPGDVVEIQSELGGAWMLGLVLPGAQRFASGKDRRLHTLVVTLRLFRLNVLFLNLNDTPLAAEAWSSIAQYAAVWQEGVGLADAAFVNEFGGWGAQSWGDSGWGGKVAL</sequence>
<dbReference type="Proteomes" id="UP001157733">
    <property type="component" value="Chromosome"/>
</dbReference>
<organism evidence="1 2">
    <name type="scientific">Nitrospina watsonii</name>
    <dbReference type="NCBI Taxonomy" id="1323948"/>
    <lineage>
        <taxon>Bacteria</taxon>
        <taxon>Pseudomonadati</taxon>
        <taxon>Nitrospinota/Tectimicrobiota group</taxon>
        <taxon>Nitrospinota</taxon>
        <taxon>Nitrospinia</taxon>
        <taxon>Nitrospinales</taxon>
        <taxon>Nitrospinaceae</taxon>
        <taxon>Nitrospina</taxon>
    </lineage>
</organism>
<dbReference type="EMBL" id="OX336137">
    <property type="protein sequence ID" value="CAI2719740.1"/>
    <property type="molecule type" value="Genomic_DNA"/>
</dbReference>
<keyword evidence="2" id="KW-1185">Reference proteome</keyword>
<reference evidence="1 2" key="1">
    <citation type="submission" date="2022-09" db="EMBL/GenBank/DDBJ databases">
        <authorList>
            <person name="Kop L."/>
        </authorList>
    </citation>
    <scope>NUCLEOTIDE SEQUENCE [LARGE SCALE GENOMIC DNA]</scope>
    <source>
        <strain evidence="1 2">347</strain>
    </source>
</reference>
<proteinExistence type="predicted"/>
<evidence type="ECO:0008006" key="3">
    <source>
        <dbReference type="Google" id="ProtNLM"/>
    </source>
</evidence>
<protein>
    <recommendedName>
        <fullName evidence="3">Tip attachment protein J domain-containing protein</fullName>
    </recommendedName>
</protein>
<name>A0ABM9HHJ5_9BACT</name>